<gene>
    <name evidence="2" type="ORF">KC19_6G169700</name>
</gene>
<name>A0A8T0HHB7_CERPU</name>
<feature type="region of interest" description="Disordered" evidence="1">
    <location>
        <begin position="58"/>
        <end position="85"/>
    </location>
</feature>
<keyword evidence="3" id="KW-1185">Reference proteome</keyword>
<evidence type="ECO:0000313" key="3">
    <source>
        <dbReference type="Proteomes" id="UP000822688"/>
    </source>
</evidence>
<evidence type="ECO:0000256" key="1">
    <source>
        <dbReference type="SAM" id="MobiDB-lite"/>
    </source>
</evidence>
<organism evidence="2 3">
    <name type="scientific">Ceratodon purpureus</name>
    <name type="common">Fire moss</name>
    <name type="synonym">Dicranum purpureum</name>
    <dbReference type="NCBI Taxonomy" id="3225"/>
    <lineage>
        <taxon>Eukaryota</taxon>
        <taxon>Viridiplantae</taxon>
        <taxon>Streptophyta</taxon>
        <taxon>Embryophyta</taxon>
        <taxon>Bryophyta</taxon>
        <taxon>Bryophytina</taxon>
        <taxon>Bryopsida</taxon>
        <taxon>Dicranidae</taxon>
        <taxon>Pseudoditrichales</taxon>
        <taxon>Ditrichaceae</taxon>
        <taxon>Ceratodon</taxon>
    </lineage>
</organism>
<feature type="compositionally biased region" description="Polar residues" evidence="1">
    <location>
        <begin position="1"/>
        <end position="11"/>
    </location>
</feature>
<accession>A0A8T0HHB7</accession>
<feature type="compositionally biased region" description="Basic and acidic residues" evidence="1">
    <location>
        <begin position="59"/>
        <end position="71"/>
    </location>
</feature>
<dbReference type="EMBL" id="CM026427">
    <property type="protein sequence ID" value="KAG0570545.1"/>
    <property type="molecule type" value="Genomic_DNA"/>
</dbReference>
<proteinExistence type="predicted"/>
<feature type="region of interest" description="Disordered" evidence="1">
    <location>
        <begin position="1"/>
        <end position="44"/>
    </location>
</feature>
<dbReference type="AlphaFoldDB" id="A0A8T0HHB7"/>
<comment type="caution">
    <text evidence="2">The sequence shown here is derived from an EMBL/GenBank/DDBJ whole genome shotgun (WGS) entry which is preliminary data.</text>
</comment>
<protein>
    <submittedName>
        <fullName evidence="2">Uncharacterized protein</fullName>
    </submittedName>
</protein>
<evidence type="ECO:0000313" key="2">
    <source>
        <dbReference type="EMBL" id="KAG0570545.1"/>
    </source>
</evidence>
<feature type="compositionally biased region" description="Polar residues" evidence="1">
    <location>
        <begin position="21"/>
        <end position="36"/>
    </location>
</feature>
<dbReference type="Proteomes" id="UP000822688">
    <property type="component" value="Chromosome 6"/>
</dbReference>
<sequence length="176" mass="19912">MTVLTRQTNPEVSKPKRNDTRSSLNTTTHELDNQNAIPDKNHKPISKLMQKIRLFIKSTSEKNHHSNEKNKQTTKKTSAERTTYTPLHLPRIASNLSKLHTLASCATTPSPKPNYLHPCNHAIDHSPDGNEHQSHLHDIVHGFRKIGDWLETQTHTRKANWSDGRSHSDSAQLGSV</sequence>
<reference evidence="2 3" key="1">
    <citation type="submission" date="2020-06" db="EMBL/GenBank/DDBJ databases">
        <title>WGS assembly of Ceratodon purpureus strain R40.</title>
        <authorList>
            <person name="Carey S.B."/>
            <person name="Jenkins J."/>
            <person name="Shu S."/>
            <person name="Lovell J.T."/>
            <person name="Sreedasyam A."/>
            <person name="Maumus F."/>
            <person name="Tiley G.P."/>
            <person name="Fernandez-Pozo N."/>
            <person name="Barry K."/>
            <person name="Chen C."/>
            <person name="Wang M."/>
            <person name="Lipzen A."/>
            <person name="Daum C."/>
            <person name="Saski C.A."/>
            <person name="Payton A.C."/>
            <person name="Mcbreen J.C."/>
            <person name="Conrad R.E."/>
            <person name="Kollar L.M."/>
            <person name="Olsson S."/>
            <person name="Huttunen S."/>
            <person name="Landis J.B."/>
            <person name="Wickett N.J."/>
            <person name="Johnson M.G."/>
            <person name="Rensing S.A."/>
            <person name="Grimwood J."/>
            <person name="Schmutz J."/>
            <person name="Mcdaniel S.F."/>
        </authorList>
    </citation>
    <scope>NUCLEOTIDE SEQUENCE [LARGE SCALE GENOMIC DNA]</scope>
    <source>
        <strain evidence="2 3">R40</strain>
    </source>
</reference>